<keyword evidence="3" id="KW-1185">Reference proteome</keyword>
<dbReference type="EMBL" id="JAGPNK010000003">
    <property type="protein sequence ID" value="KAH7324578.1"/>
    <property type="molecule type" value="Genomic_DNA"/>
</dbReference>
<gene>
    <name evidence="2" type="ORF">B0I35DRAFT_406367</name>
</gene>
<comment type="caution">
    <text evidence="2">The sequence shown here is derived from an EMBL/GenBank/DDBJ whole genome shotgun (WGS) entry which is preliminary data.</text>
</comment>
<keyword evidence="1" id="KW-0732">Signal</keyword>
<dbReference type="OrthoDB" id="3664114at2759"/>
<accession>A0A8K0SVQ2</accession>
<feature type="signal peptide" evidence="1">
    <location>
        <begin position="1"/>
        <end position="19"/>
    </location>
</feature>
<feature type="chain" id="PRO_5035436791" evidence="1">
    <location>
        <begin position="20"/>
        <end position="112"/>
    </location>
</feature>
<evidence type="ECO:0000256" key="1">
    <source>
        <dbReference type="SAM" id="SignalP"/>
    </source>
</evidence>
<reference evidence="2" key="1">
    <citation type="journal article" date="2021" name="Nat. Commun.">
        <title>Genetic determinants of endophytism in the Arabidopsis root mycobiome.</title>
        <authorList>
            <person name="Mesny F."/>
            <person name="Miyauchi S."/>
            <person name="Thiergart T."/>
            <person name="Pickel B."/>
            <person name="Atanasova L."/>
            <person name="Karlsson M."/>
            <person name="Huettel B."/>
            <person name="Barry K.W."/>
            <person name="Haridas S."/>
            <person name="Chen C."/>
            <person name="Bauer D."/>
            <person name="Andreopoulos W."/>
            <person name="Pangilinan J."/>
            <person name="LaButti K."/>
            <person name="Riley R."/>
            <person name="Lipzen A."/>
            <person name="Clum A."/>
            <person name="Drula E."/>
            <person name="Henrissat B."/>
            <person name="Kohler A."/>
            <person name="Grigoriev I.V."/>
            <person name="Martin F.M."/>
            <person name="Hacquard S."/>
        </authorList>
    </citation>
    <scope>NUCLEOTIDE SEQUENCE</scope>
    <source>
        <strain evidence="2">MPI-CAGE-CH-0235</strain>
    </source>
</reference>
<name>A0A8K0SVQ2_9HYPO</name>
<dbReference type="Proteomes" id="UP000813444">
    <property type="component" value="Unassembled WGS sequence"/>
</dbReference>
<sequence length="112" mass="11981">MYSLASIFTVTLAAAGVIASPNLQARQEGVVYVQFFTEEGCQGNFREDTVYFDNGEGACDIETYQGPYASWRVVRNGAVNSLSVYSNDDCTTNNSGNVITVPAGSVTLYGNA</sequence>
<proteinExistence type="predicted"/>
<evidence type="ECO:0000313" key="3">
    <source>
        <dbReference type="Proteomes" id="UP000813444"/>
    </source>
</evidence>
<organism evidence="2 3">
    <name type="scientific">Stachybotrys elegans</name>
    <dbReference type="NCBI Taxonomy" id="80388"/>
    <lineage>
        <taxon>Eukaryota</taxon>
        <taxon>Fungi</taxon>
        <taxon>Dikarya</taxon>
        <taxon>Ascomycota</taxon>
        <taxon>Pezizomycotina</taxon>
        <taxon>Sordariomycetes</taxon>
        <taxon>Hypocreomycetidae</taxon>
        <taxon>Hypocreales</taxon>
        <taxon>Stachybotryaceae</taxon>
        <taxon>Stachybotrys</taxon>
    </lineage>
</organism>
<evidence type="ECO:0000313" key="2">
    <source>
        <dbReference type="EMBL" id="KAH7324578.1"/>
    </source>
</evidence>
<protein>
    <submittedName>
        <fullName evidence="2">Uncharacterized protein</fullName>
    </submittedName>
</protein>
<dbReference type="AlphaFoldDB" id="A0A8K0SVQ2"/>